<dbReference type="InterPro" id="IPR043502">
    <property type="entry name" value="DNA/RNA_pol_sf"/>
</dbReference>
<dbReference type="AlphaFoldDB" id="A0A8K9Y2W7"/>
<evidence type="ECO:0000313" key="2">
    <source>
        <dbReference type="Ensembl" id="ENSOMYP00000142436.1"/>
    </source>
</evidence>
<dbReference type="SUPFAM" id="SSF56672">
    <property type="entry name" value="DNA/RNA polymerases"/>
    <property type="match status" value="1"/>
</dbReference>
<name>A0A8K9Y2W7_ONCMY</name>
<dbReference type="Proteomes" id="UP000694395">
    <property type="component" value="Chromosome Y"/>
</dbReference>
<reference evidence="2" key="3">
    <citation type="submission" date="2025-09" db="UniProtKB">
        <authorList>
            <consortium name="Ensembl"/>
        </authorList>
    </citation>
    <scope>IDENTIFICATION</scope>
</reference>
<dbReference type="PROSITE" id="PS50878">
    <property type="entry name" value="RT_POL"/>
    <property type="match status" value="1"/>
</dbReference>
<reference evidence="2" key="2">
    <citation type="submission" date="2025-08" db="UniProtKB">
        <authorList>
            <consortium name="Ensembl"/>
        </authorList>
    </citation>
    <scope>IDENTIFICATION</scope>
</reference>
<organism evidence="2 3">
    <name type="scientific">Oncorhynchus mykiss</name>
    <name type="common">Rainbow trout</name>
    <name type="synonym">Salmo gairdneri</name>
    <dbReference type="NCBI Taxonomy" id="8022"/>
    <lineage>
        <taxon>Eukaryota</taxon>
        <taxon>Metazoa</taxon>
        <taxon>Chordata</taxon>
        <taxon>Craniata</taxon>
        <taxon>Vertebrata</taxon>
        <taxon>Euteleostomi</taxon>
        <taxon>Actinopterygii</taxon>
        <taxon>Neopterygii</taxon>
        <taxon>Teleostei</taxon>
        <taxon>Protacanthopterygii</taxon>
        <taxon>Salmoniformes</taxon>
        <taxon>Salmonidae</taxon>
        <taxon>Salmoninae</taxon>
        <taxon>Oncorhynchus</taxon>
    </lineage>
</organism>
<dbReference type="GeneTree" id="ENSGT00940000163630"/>
<dbReference type="PANTHER" id="PTHR19446">
    <property type="entry name" value="REVERSE TRANSCRIPTASES"/>
    <property type="match status" value="1"/>
</dbReference>
<dbReference type="CDD" id="cd01650">
    <property type="entry name" value="RT_nLTR_like"/>
    <property type="match status" value="1"/>
</dbReference>
<evidence type="ECO:0000313" key="3">
    <source>
        <dbReference type="Proteomes" id="UP000694395"/>
    </source>
</evidence>
<accession>A0A8K9Y2W7</accession>
<sequence>MFFTRGSFKGHGGCFCVYKGVGERRIKAARDKAVIAQLRTEGGGMVSDPKGMVEAASSFYQESFREKDIDGSKESVFLGFLREKVHPDAASDLDRPFELEEVEAALRGLPANKVPGYDGIPCEFYLLPLPHLLEILGRDFLSVIKAVYDSGLLGSSMREGVLTLLYKKGERDNMGNYRPITLLCADYKVVAHVLAGRLRKVLPHVIHEDQTCGVEGRSIHWNLSLVRDCIAWAQDRGVHLMLVGLDMEKAFDKVHHGFLFSVLDRMGFGAGFLRWVGILYTAVGSRVLVNGHVGEVVPQQTGVRQGCPLSPLLFVLYMEPLAAAIRADVRIKGLRPPGGGSSEVKISQYADDMTLFLTSEGSASGARVNLGKSSVKFFGPWAGREEGLSGLPLCSGPMRVLGVDFEVTGSEGINWGQRIAKVRTRVGLWKARRLSMSGRVLVIKADILPSLVYLAYVFPLPPRYRKDLVRTLFSFVWGGYEYVKRDWMVQSVEEGGRGVPDLPLKLDTIFFSSICKSLVNPCNHGFKAFVLAILPSAKVDSMGKLPT</sequence>
<dbReference type="InterPro" id="IPR000477">
    <property type="entry name" value="RT_dom"/>
</dbReference>
<evidence type="ECO:0000259" key="1">
    <source>
        <dbReference type="PROSITE" id="PS50878"/>
    </source>
</evidence>
<dbReference type="Pfam" id="PF00078">
    <property type="entry name" value="RVT_1"/>
    <property type="match status" value="1"/>
</dbReference>
<feature type="domain" description="Reverse transcriptase" evidence="1">
    <location>
        <begin position="146"/>
        <end position="405"/>
    </location>
</feature>
<dbReference type="Ensembl" id="ENSOMYT00000161577.1">
    <property type="protein sequence ID" value="ENSOMYP00000142436.1"/>
    <property type="gene ID" value="ENSOMYG00000054492.1"/>
</dbReference>
<reference evidence="2" key="1">
    <citation type="submission" date="2020-07" db="EMBL/GenBank/DDBJ databases">
        <title>A long reads based de novo assembly of the rainbow trout Arlee double haploid line genome.</title>
        <authorList>
            <person name="Gao G."/>
            <person name="Palti Y."/>
        </authorList>
    </citation>
    <scope>NUCLEOTIDE SEQUENCE [LARGE SCALE GENOMIC DNA]</scope>
</reference>
<keyword evidence="3" id="KW-1185">Reference proteome</keyword>
<protein>
    <recommendedName>
        <fullName evidence="1">Reverse transcriptase domain-containing protein</fullName>
    </recommendedName>
</protein>
<proteinExistence type="predicted"/>